<name>A0A0F9B9H0_9ZZZZ</name>
<reference evidence="1" key="1">
    <citation type="journal article" date="2015" name="Nature">
        <title>Complex archaea that bridge the gap between prokaryotes and eukaryotes.</title>
        <authorList>
            <person name="Spang A."/>
            <person name="Saw J.H."/>
            <person name="Jorgensen S.L."/>
            <person name="Zaremba-Niedzwiedzka K."/>
            <person name="Martijn J."/>
            <person name="Lind A.E."/>
            <person name="van Eijk R."/>
            <person name="Schleper C."/>
            <person name="Guy L."/>
            <person name="Ettema T.J."/>
        </authorList>
    </citation>
    <scope>NUCLEOTIDE SEQUENCE</scope>
</reference>
<proteinExistence type="predicted"/>
<accession>A0A0F9B9H0</accession>
<sequence length="65" mass="7644">MAHGGKKAAGKKKKYDEWEIEEAARTIWRSREIKEDKHLMAYVQPVLEAQHEAIMAEVFEMKKDK</sequence>
<protein>
    <submittedName>
        <fullName evidence="1">Uncharacterized protein</fullName>
    </submittedName>
</protein>
<gene>
    <name evidence="1" type="ORF">LCGC14_2477200</name>
</gene>
<evidence type="ECO:0000313" key="1">
    <source>
        <dbReference type="EMBL" id="KKL18270.1"/>
    </source>
</evidence>
<organism evidence="1">
    <name type="scientific">marine sediment metagenome</name>
    <dbReference type="NCBI Taxonomy" id="412755"/>
    <lineage>
        <taxon>unclassified sequences</taxon>
        <taxon>metagenomes</taxon>
        <taxon>ecological metagenomes</taxon>
    </lineage>
</organism>
<dbReference type="EMBL" id="LAZR01038935">
    <property type="protein sequence ID" value="KKL18270.1"/>
    <property type="molecule type" value="Genomic_DNA"/>
</dbReference>
<comment type="caution">
    <text evidence="1">The sequence shown here is derived from an EMBL/GenBank/DDBJ whole genome shotgun (WGS) entry which is preliminary data.</text>
</comment>
<dbReference type="AlphaFoldDB" id="A0A0F9B9H0"/>